<comment type="caution">
    <text evidence="2">The sequence shown here is derived from an EMBL/GenBank/DDBJ whole genome shotgun (WGS) entry which is preliminary data.</text>
</comment>
<name>A0ABW4V6A9_9MICO</name>
<evidence type="ECO:0000256" key="1">
    <source>
        <dbReference type="SAM" id="Phobius"/>
    </source>
</evidence>
<feature type="transmembrane region" description="Helical" evidence="1">
    <location>
        <begin position="74"/>
        <end position="100"/>
    </location>
</feature>
<keyword evidence="1" id="KW-1133">Transmembrane helix</keyword>
<keyword evidence="3" id="KW-1185">Reference proteome</keyword>
<organism evidence="2 3">
    <name type="scientific">Promicromonospora aerolata</name>
    <dbReference type="NCBI Taxonomy" id="195749"/>
    <lineage>
        <taxon>Bacteria</taxon>
        <taxon>Bacillati</taxon>
        <taxon>Actinomycetota</taxon>
        <taxon>Actinomycetes</taxon>
        <taxon>Micrococcales</taxon>
        <taxon>Promicromonosporaceae</taxon>
        <taxon>Promicromonospora</taxon>
    </lineage>
</organism>
<gene>
    <name evidence="2" type="ORF">ACFSL2_09735</name>
</gene>
<reference evidence="3" key="1">
    <citation type="journal article" date="2019" name="Int. J. Syst. Evol. Microbiol.">
        <title>The Global Catalogue of Microorganisms (GCM) 10K type strain sequencing project: providing services to taxonomists for standard genome sequencing and annotation.</title>
        <authorList>
            <consortium name="The Broad Institute Genomics Platform"/>
            <consortium name="The Broad Institute Genome Sequencing Center for Infectious Disease"/>
            <person name="Wu L."/>
            <person name="Ma J."/>
        </authorList>
    </citation>
    <scope>NUCLEOTIDE SEQUENCE [LARGE SCALE GENOMIC DNA]</scope>
    <source>
        <strain evidence="3">CCM 7043</strain>
    </source>
</reference>
<dbReference type="EMBL" id="JBHUHF010000001">
    <property type="protein sequence ID" value="MFD2025789.1"/>
    <property type="molecule type" value="Genomic_DNA"/>
</dbReference>
<sequence>MTMYAASSVHTVPVRTSTLLYMAPMTSDRSPLPIDLVAERRWIPKLWIGLASVVVVVAVLPPVIITWITNGPGAVLEALVVVAGIAMFIVVAALPILAVGRRQCARMVRRVERLRPGWPLVLGQIPLGGYATAKSAAVILVVLRDAVEVWGYGDTSPRWTVRRTPGGVSMVRSGGITGSGVYDLEVSDGDQRVAIRPCNLRKLPWFPMSRHSDFADALSALGEKPEDHLIR</sequence>
<proteinExistence type="predicted"/>
<dbReference type="RefSeq" id="WP_377197663.1">
    <property type="nucleotide sequence ID" value="NZ_JBHUHF010000001.1"/>
</dbReference>
<keyword evidence="1" id="KW-0472">Membrane</keyword>
<dbReference type="Proteomes" id="UP001597338">
    <property type="component" value="Unassembled WGS sequence"/>
</dbReference>
<feature type="transmembrane region" description="Helical" evidence="1">
    <location>
        <begin position="46"/>
        <end position="68"/>
    </location>
</feature>
<accession>A0ABW4V6A9</accession>
<evidence type="ECO:0008006" key="4">
    <source>
        <dbReference type="Google" id="ProtNLM"/>
    </source>
</evidence>
<protein>
    <recommendedName>
        <fullName evidence="4">PH (Pleckstrin Homology) domain-containing protein</fullName>
    </recommendedName>
</protein>
<evidence type="ECO:0000313" key="3">
    <source>
        <dbReference type="Proteomes" id="UP001597338"/>
    </source>
</evidence>
<evidence type="ECO:0000313" key="2">
    <source>
        <dbReference type="EMBL" id="MFD2025789.1"/>
    </source>
</evidence>
<keyword evidence="1" id="KW-0812">Transmembrane</keyword>